<evidence type="ECO:0000259" key="5">
    <source>
        <dbReference type="Pfam" id="PF00149"/>
    </source>
</evidence>
<dbReference type="RefSeq" id="WP_149504780.1">
    <property type="nucleotide sequence ID" value="NZ_CP035708.1"/>
</dbReference>
<dbReference type="InterPro" id="IPR029052">
    <property type="entry name" value="Metallo-depent_PP-like"/>
</dbReference>
<dbReference type="Gene3D" id="3.60.21.10">
    <property type="match status" value="1"/>
</dbReference>
<dbReference type="InterPro" id="IPR004843">
    <property type="entry name" value="Calcineurin-like_PHP"/>
</dbReference>
<keyword evidence="9" id="KW-1185">Reference proteome</keyword>
<proteinExistence type="inferred from homology"/>
<keyword evidence="1" id="KW-0479">Metal-binding</keyword>
<dbReference type="KEGG" id="snn:EWH46_16205"/>
<organism evidence="7 8">
    <name type="scientific">Sphaerotilus sulfidivorans</name>
    <dbReference type="NCBI Taxonomy" id="639200"/>
    <lineage>
        <taxon>Bacteria</taxon>
        <taxon>Pseudomonadati</taxon>
        <taxon>Pseudomonadota</taxon>
        <taxon>Betaproteobacteria</taxon>
        <taxon>Burkholderiales</taxon>
        <taxon>Sphaerotilaceae</taxon>
        <taxon>Sphaerotilus</taxon>
    </lineage>
</organism>
<keyword evidence="3" id="KW-0408">Iron</keyword>
<dbReference type="EMBL" id="CP035708">
    <property type="protein sequence ID" value="QEN02150.1"/>
    <property type="molecule type" value="Genomic_DNA"/>
</dbReference>
<dbReference type="EMBL" id="JBEPLS010000002">
    <property type="protein sequence ID" value="MET3603006.1"/>
    <property type="molecule type" value="Genomic_DNA"/>
</dbReference>
<dbReference type="GO" id="GO:0016787">
    <property type="term" value="F:hydrolase activity"/>
    <property type="evidence" value="ECO:0007669"/>
    <property type="project" value="UniProtKB-KW"/>
</dbReference>
<evidence type="ECO:0000256" key="2">
    <source>
        <dbReference type="ARBA" id="ARBA00022801"/>
    </source>
</evidence>
<dbReference type="PANTHER" id="PTHR42988:SF2">
    <property type="entry name" value="CYCLIC NUCLEOTIDE PHOSPHODIESTERASE CBUA0032-RELATED"/>
    <property type="match status" value="1"/>
</dbReference>
<dbReference type="AlphaFoldDB" id="A0A5C1Q4U3"/>
<evidence type="ECO:0000313" key="8">
    <source>
        <dbReference type="Proteomes" id="UP000323522"/>
    </source>
</evidence>
<dbReference type="GO" id="GO:0046872">
    <property type="term" value="F:metal ion binding"/>
    <property type="evidence" value="ECO:0007669"/>
    <property type="project" value="UniProtKB-KW"/>
</dbReference>
<keyword evidence="2" id="KW-0378">Hydrolase</keyword>
<evidence type="ECO:0000256" key="1">
    <source>
        <dbReference type="ARBA" id="ARBA00022723"/>
    </source>
</evidence>
<dbReference type="InterPro" id="IPR050884">
    <property type="entry name" value="CNP_phosphodiesterase-III"/>
</dbReference>
<gene>
    <name evidence="6" type="ORF">ABIC99_000790</name>
    <name evidence="7" type="ORF">EWH46_16205</name>
</gene>
<dbReference type="Proteomes" id="UP000323522">
    <property type="component" value="Chromosome"/>
</dbReference>
<evidence type="ECO:0000256" key="4">
    <source>
        <dbReference type="ARBA" id="ARBA00025742"/>
    </source>
</evidence>
<dbReference type="Proteomes" id="UP001549111">
    <property type="component" value="Unassembled WGS sequence"/>
</dbReference>
<dbReference type="PANTHER" id="PTHR42988">
    <property type="entry name" value="PHOSPHOHYDROLASE"/>
    <property type="match status" value="1"/>
</dbReference>
<feature type="domain" description="Calcineurin-like phosphoesterase" evidence="5">
    <location>
        <begin position="3"/>
        <end position="191"/>
    </location>
</feature>
<comment type="similarity">
    <text evidence="4">Belongs to the cyclic nucleotide phosphodiesterase class-III family.</text>
</comment>
<name>A0A5C1Q4U3_9BURK</name>
<sequence length="281" mass="30990">MSRLLHLSDTHFGTELPAVLSALERLVACVRPEVLVLSGDITQRATAAQFASARDWLARLPVPHRLVIGGNHDIPLFDLAERLRHPYRRLSAAFGAEREPRLDLPDWQVLTLDTTRWWRHRDGTLSRAQIARTANTLQAAAPGQIRVVVTHHPLHVTRSGDEVHRPTHHREALSAWAGAGADLLLSGHIHLPAVVPVAVEPLPAPPGAEPRPPRRVWSIQAGTAVSRRLREGIPNTVMLLEGLSGERHGRLCRCETWQCPPEGGAFRRVASQLLALSPLRG</sequence>
<accession>A0A5C1Q4U3</accession>
<dbReference type="OrthoDB" id="9811542at2"/>
<dbReference type="SUPFAM" id="SSF56300">
    <property type="entry name" value="Metallo-dependent phosphatases"/>
    <property type="match status" value="1"/>
</dbReference>
<evidence type="ECO:0000313" key="7">
    <source>
        <dbReference type="EMBL" id="QEN02150.1"/>
    </source>
</evidence>
<reference evidence="6 9" key="2">
    <citation type="submission" date="2024-06" db="EMBL/GenBank/DDBJ databases">
        <title>Genomic Encyclopedia of Type Strains, Phase IV (KMG-IV): sequencing the most valuable type-strain genomes for metagenomic binning, comparative biology and taxonomic classification.</title>
        <authorList>
            <person name="Goeker M."/>
        </authorList>
    </citation>
    <scope>NUCLEOTIDE SEQUENCE [LARGE SCALE GENOMIC DNA]</scope>
    <source>
        <strain evidence="6 9">D-501</strain>
    </source>
</reference>
<evidence type="ECO:0000313" key="9">
    <source>
        <dbReference type="Proteomes" id="UP001549111"/>
    </source>
</evidence>
<dbReference type="Pfam" id="PF00149">
    <property type="entry name" value="Metallophos"/>
    <property type="match status" value="1"/>
</dbReference>
<protein>
    <submittedName>
        <fullName evidence="6">3',5'-cyclic AMP phosphodiesterase CpdA</fullName>
    </submittedName>
    <submittedName>
        <fullName evidence="7">Metallophosphoesterase</fullName>
    </submittedName>
</protein>
<reference evidence="7 8" key="1">
    <citation type="submission" date="2019-02" db="EMBL/GenBank/DDBJ databases">
        <title>Complete Genome Sequence and Methylome Analysis of Sphaerotilus natans subsp. sulfidivorans D-507.</title>
        <authorList>
            <person name="Fomenkov A."/>
            <person name="Gridneva E."/>
            <person name="Smolyakov D."/>
            <person name="Dubinina G."/>
            <person name="Vincze T."/>
            <person name="Grabovich M."/>
            <person name="Roberts R.J."/>
        </authorList>
    </citation>
    <scope>NUCLEOTIDE SEQUENCE [LARGE SCALE GENOMIC DNA]</scope>
    <source>
        <strain evidence="7 8">D-507</strain>
    </source>
</reference>
<evidence type="ECO:0000313" key="6">
    <source>
        <dbReference type="EMBL" id="MET3603006.1"/>
    </source>
</evidence>
<evidence type="ECO:0000256" key="3">
    <source>
        <dbReference type="ARBA" id="ARBA00023004"/>
    </source>
</evidence>